<keyword evidence="1" id="KW-0732">Signal</keyword>
<dbReference type="EMBL" id="JABBWG010000086">
    <property type="protein sequence ID" value="KAG1801900.1"/>
    <property type="molecule type" value="Genomic_DNA"/>
</dbReference>
<dbReference type="GeneID" id="64631288"/>
<feature type="signal peptide" evidence="1">
    <location>
        <begin position="1"/>
        <end position="28"/>
    </location>
</feature>
<accession>A0A9P7DSE5</accession>
<comment type="caution">
    <text evidence="2">The sequence shown here is derived from an EMBL/GenBank/DDBJ whole genome shotgun (WGS) entry which is preliminary data.</text>
</comment>
<reference evidence="2" key="1">
    <citation type="journal article" date="2020" name="New Phytol.">
        <title>Comparative genomics reveals dynamic genome evolution in host specialist ectomycorrhizal fungi.</title>
        <authorList>
            <person name="Lofgren L.A."/>
            <person name="Nguyen N.H."/>
            <person name="Vilgalys R."/>
            <person name="Ruytinx J."/>
            <person name="Liao H.L."/>
            <person name="Branco S."/>
            <person name="Kuo A."/>
            <person name="LaButti K."/>
            <person name="Lipzen A."/>
            <person name="Andreopoulos W."/>
            <person name="Pangilinan J."/>
            <person name="Riley R."/>
            <person name="Hundley H."/>
            <person name="Na H."/>
            <person name="Barry K."/>
            <person name="Grigoriev I.V."/>
            <person name="Stajich J.E."/>
            <person name="Kennedy P.G."/>
        </authorList>
    </citation>
    <scope>NUCLEOTIDE SEQUENCE</scope>
    <source>
        <strain evidence="2">MN1</strain>
    </source>
</reference>
<protein>
    <recommendedName>
        <fullName evidence="4">Secreted protein</fullName>
    </recommendedName>
</protein>
<evidence type="ECO:0000313" key="2">
    <source>
        <dbReference type="EMBL" id="KAG1801900.1"/>
    </source>
</evidence>
<proteinExistence type="predicted"/>
<dbReference type="AlphaFoldDB" id="A0A9P7DSE5"/>
<evidence type="ECO:0008006" key="4">
    <source>
        <dbReference type="Google" id="ProtNLM"/>
    </source>
</evidence>
<organism evidence="2 3">
    <name type="scientific">Suillus subaureus</name>
    <dbReference type="NCBI Taxonomy" id="48587"/>
    <lineage>
        <taxon>Eukaryota</taxon>
        <taxon>Fungi</taxon>
        <taxon>Dikarya</taxon>
        <taxon>Basidiomycota</taxon>
        <taxon>Agaricomycotina</taxon>
        <taxon>Agaricomycetes</taxon>
        <taxon>Agaricomycetidae</taxon>
        <taxon>Boletales</taxon>
        <taxon>Suillineae</taxon>
        <taxon>Suillaceae</taxon>
        <taxon>Suillus</taxon>
    </lineage>
</organism>
<dbReference type="RefSeq" id="XP_041186168.1">
    <property type="nucleotide sequence ID" value="XM_041337272.1"/>
</dbReference>
<evidence type="ECO:0000313" key="3">
    <source>
        <dbReference type="Proteomes" id="UP000807769"/>
    </source>
</evidence>
<evidence type="ECO:0000256" key="1">
    <source>
        <dbReference type="SAM" id="SignalP"/>
    </source>
</evidence>
<feature type="chain" id="PRO_5040405779" description="Secreted protein" evidence="1">
    <location>
        <begin position="29"/>
        <end position="103"/>
    </location>
</feature>
<keyword evidence="3" id="KW-1185">Reference proteome</keyword>
<dbReference type="Proteomes" id="UP000807769">
    <property type="component" value="Unassembled WGS sequence"/>
</dbReference>
<sequence>MASLGRTGTLCSLCICIVPLPLPMFAGGMMPMSSTLAKPVPRSGIGWRPSATAKGCADSVIHTVMNRPHRCKQHQLDVLSKCHDTVNKALPNKKIRTSYSATA</sequence>
<name>A0A9P7DSE5_9AGAM</name>
<gene>
    <name evidence="2" type="ORF">BJ212DRAFT_1398406</name>
</gene>